<dbReference type="Pfam" id="PF01098">
    <property type="entry name" value="FTSW_RODA_SPOVE"/>
    <property type="match status" value="1"/>
</dbReference>
<organism evidence="7 8">
    <name type="scientific">Cohnella xylanilytica</name>
    <dbReference type="NCBI Taxonomy" id="557555"/>
    <lineage>
        <taxon>Bacteria</taxon>
        <taxon>Bacillati</taxon>
        <taxon>Bacillota</taxon>
        <taxon>Bacilli</taxon>
        <taxon>Bacillales</taxon>
        <taxon>Paenibacillaceae</taxon>
        <taxon>Cohnella</taxon>
    </lineage>
</organism>
<accession>A0A841TX26</accession>
<dbReference type="Proteomes" id="UP000553776">
    <property type="component" value="Unassembled WGS sequence"/>
</dbReference>
<dbReference type="AlphaFoldDB" id="A0A841TX26"/>
<dbReference type="PANTHER" id="PTHR30474">
    <property type="entry name" value="CELL CYCLE PROTEIN"/>
    <property type="match status" value="1"/>
</dbReference>
<evidence type="ECO:0000256" key="5">
    <source>
        <dbReference type="ARBA" id="ARBA00023136"/>
    </source>
</evidence>
<keyword evidence="4 6" id="KW-1133">Transmembrane helix</keyword>
<comment type="subcellular location">
    <subcellularLocation>
        <location evidence="1">Membrane</location>
        <topology evidence="1">Multi-pass membrane protein</topology>
    </subcellularLocation>
</comment>
<keyword evidence="2 6" id="KW-0812">Transmembrane</keyword>
<feature type="transmembrane region" description="Helical" evidence="6">
    <location>
        <begin position="121"/>
        <end position="146"/>
    </location>
</feature>
<dbReference type="InterPro" id="IPR001182">
    <property type="entry name" value="FtsW/RodA"/>
</dbReference>
<feature type="transmembrane region" description="Helical" evidence="6">
    <location>
        <begin position="158"/>
        <end position="180"/>
    </location>
</feature>
<protein>
    <submittedName>
        <fullName evidence="7">FtsW/RodA/SpoVE family cell cycle protein</fullName>
    </submittedName>
</protein>
<dbReference type="GO" id="GO:0005886">
    <property type="term" value="C:plasma membrane"/>
    <property type="evidence" value="ECO:0007669"/>
    <property type="project" value="TreeGrafter"/>
</dbReference>
<gene>
    <name evidence="7" type="ORF">H7B90_15105</name>
</gene>
<feature type="transmembrane region" description="Helical" evidence="6">
    <location>
        <begin position="42"/>
        <end position="64"/>
    </location>
</feature>
<dbReference type="PANTHER" id="PTHR30474:SF1">
    <property type="entry name" value="PEPTIDOGLYCAN GLYCOSYLTRANSFERASE MRDB"/>
    <property type="match status" value="1"/>
</dbReference>
<evidence type="ECO:0000256" key="2">
    <source>
        <dbReference type="ARBA" id="ARBA00022692"/>
    </source>
</evidence>
<evidence type="ECO:0000256" key="4">
    <source>
        <dbReference type="ARBA" id="ARBA00022989"/>
    </source>
</evidence>
<keyword evidence="8" id="KW-1185">Reference proteome</keyword>
<comment type="caution">
    <text evidence="7">The sequence shown here is derived from an EMBL/GenBank/DDBJ whole genome shotgun (WGS) entry which is preliminary data.</text>
</comment>
<dbReference type="EMBL" id="JACJVR010000058">
    <property type="protein sequence ID" value="MBB6692735.1"/>
    <property type="molecule type" value="Genomic_DNA"/>
</dbReference>
<dbReference type="GO" id="GO:0051301">
    <property type="term" value="P:cell division"/>
    <property type="evidence" value="ECO:0007669"/>
    <property type="project" value="InterPro"/>
</dbReference>
<dbReference type="GO" id="GO:0008360">
    <property type="term" value="P:regulation of cell shape"/>
    <property type="evidence" value="ECO:0007669"/>
    <property type="project" value="UniProtKB-KW"/>
</dbReference>
<feature type="transmembrane region" description="Helical" evidence="6">
    <location>
        <begin position="17"/>
        <end position="35"/>
    </location>
</feature>
<dbReference type="GO" id="GO:0015648">
    <property type="term" value="F:lipid-linked peptidoglycan transporter activity"/>
    <property type="evidence" value="ECO:0007669"/>
    <property type="project" value="TreeGrafter"/>
</dbReference>
<evidence type="ECO:0000256" key="1">
    <source>
        <dbReference type="ARBA" id="ARBA00004141"/>
    </source>
</evidence>
<name>A0A841TX26_9BACL</name>
<evidence type="ECO:0000313" key="8">
    <source>
        <dbReference type="Proteomes" id="UP000553776"/>
    </source>
</evidence>
<dbReference type="GO" id="GO:0032153">
    <property type="term" value="C:cell division site"/>
    <property type="evidence" value="ECO:0007669"/>
    <property type="project" value="TreeGrafter"/>
</dbReference>
<evidence type="ECO:0000256" key="6">
    <source>
        <dbReference type="SAM" id="Phobius"/>
    </source>
</evidence>
<evidence type="ECO:0000256" key="3">
    <source>
        <dbReference type="ARBA" id="ARBA00022960"/>
    </source>
</evidence>
<keyword evidence="5 6" id="KW-0472">Membrane</keyword>
<reference evidence="7 8" key="1">
    <citation type="submission" date="2020-08" db="EMBL/GenBank/DDBJ databases">
        <title>Cohnella phylogeny.</title>
        <authorList>
            <person name="Dunlap C."/>
        </authorList>
    </citation>
    <scope>NUCLEOTIDE SEQUENCE [LARGE SCALE GENOMIC DNA]</scope>
    <source>
        <strain evidence="7 8">DSM 25239</strain>
    </source>
</reference>
<sequence length="235" mass="25912">MALYYVVPAYLYLKSPSLISLLVHVVAMSIVLLFTRGGWKRWAGYVGVGVVFLSSPLVAATGLYTTYRSQLQTYLQFFDDPDLSFSRASYSLRIIRSAGLWGQGFSEFPIRWLPFAQSENIVAFLVYGLGWIVGALLAVLVVFFILRSARIAGQAKDPFARLLVLGMASILSIKLAWSLLMSVGLLPYVGITLPFIGYNGFNTVVELAAMGVILGVYRRKDSIRHAIGERTPEAA</sequence>
<keyword evidence="3" id="KW-0133">Cell shape</keyword>
<feature type="transmembrane region" description="Helical" evidence="6">
    <location>
        <begin position="200"/>
        <end position="217"/>
    </location>
</feature>
<evidence type="ECO:0000313" key="7">
    <source>
        <dbReference type="EMBL" id="MBB6692735.1"/>
    </source>
</evidence>
<proteinExistence type="predicted"/>